<dbReference type="AlphaFoldDB" id="A0A0F7ZGN9"/>
<protein>
    <submittedName>
        <fullName evidence="3">Uncharacterized protein</fullName>
    </submittedName>
</protein>
<reference evidence="3 4" key="1">
    <citation type="journal article" date="2014" name="Genome Biol. Evol.">
        <title>Comparative genomics and transcriptomics analyses reveal divergent lifestyle features of nematode endoparasitic fungus Hirsutella minnesotensis.</title>
        <authorList>
            <person name="Lai Y."/>
            <person name="Liu K."/>
            <person name="Zhang X."/>
            <person name="Zhang X."/>
            <person name="Li K."/>
            <person name="Wang N."/>
            <person name="Shu C."/>
            <person name="Wu Y."/>
            <person name="Wang C."/>
            <person name="Bushley K.E."/>
            <person name="Xiang M."/>
            <person name="Liu X."/>
        </authorList>
    </citation>
    <scope>NUCLEOTIDE SEQUENCE [LARGE SCALE GENOMIC DNA]</scope>
    <source>
        <strain evidence="3 4">3608</strain>
    </source>
</reference>
<gene>
    <name evidence="3" type="ORF">HIM_09364</name>
</gene>
<evidence type="ECO:0000313" key="4">
    <source>
        <dbReference type="Proteomes" id="UP000054481"/>
    </source>
</evidence>
<proteinExistence type="predicted"/>
<feature type="region of interest" description="Disordered" evidence="2">
    <location>
        <begin position="1"/>
        <end position="111"/>
    </location>
</feature>
<accession>A0A0F7ZGN9</accession>
<dbReference type="OrthoDB" id="4927922at2759"/>
<evidence type="ECO:0000256" key="1">
    <source>
        <dbReference type="SAM" id="Coils"/>
    </source>
</evidence>
<feature type="compositionally biased region" description="Low complexity" evidence="2">
    <location>
        <begin position="62"/>
        <end position="82"/>
    </location>
</feature>
<keyword evidence="4" id="KW-1185">Reference proteome</keyword>
<evidence type="ECO:0000256" key="2">
    <source>
        <dbReference type="SAM" id="MobiDB-lite"/>
    </source>
</evidence>
<evidence type="ECO:0000313" key="3">
    <source>
        <dbReference type="EMBL" id="KJZ71221.1"/>
    </source>
</evidence>
<dbReference type="EMBL" id="KQ030582">
    <property type="protein sequence ID" value="KJZ71221.1"/>
    <property type="molecule type" value="Genomic_DNA"/>
</dbReference>
<keyword evidence="1" id="KW-0175">Coiled coil</keyword>
<sequence length="190" mass="20298">MPLFSHYQTPAEPVQPAPAKKHGLFGRRQQQPEPVHSADPARGSAASVAGSKHGLFHRHGNSSDAHAASRSSTSSMSSSSSSGNHHDGAHRRSTSSSGGKVSLLDRMRGEDKAPVDPSILEAQQHMVEAEAAELEADRALTEARALAREAREHASRAVAEAQEDARRAMVKQKLAREVTKRGEGLGRHGI</sequence>
<dbReference type="Proteomes" id="UP000054481">
    <property type="component" value="Unassembled WGS sequence"/>
</dbReference>
<name>A0A0F7ZGN9_9HYPO</name>
<organism evidence="3 4">
    <name type="scientific">Hirsutella minnesotensis 3608</name>
    <dbReference type="NCBI Taxonomy" id="1043627"/>
    <lineage>
        <taxon>Eukaryota</taxon>
        <taxon>Fungi</taxon>
        <taxon>Dikarya</taxon>
        <taxon>Ascomycota</taxon>
        <taxon>Pezizomycotina</taxon>
        <taxon>Sordariomycetes</taxon>
        <taxon>Hypocreomycetidae</taxon>
        <taxon>Hypocreales</taxon>
        <taxon>Ophiocordycipitaceae</taxon>
        <taxon>Hirsutella</taxon>
    </lineage>
</organism>
<feature type="coiled-coil region" evidence="1">
    <location>
        <begin position="122"/>
        <end position="164"/>
    </location>
</feature>